<evidence type="ECO:0000259" key="1">
    <source>
        <dbReference type="Pfam" id="PF05598"/>
    </source>
</evidence>
<protein>
    <recommendedName>
        <fullName evidence="1">Transposase InsH N-terminal domain-containing protein</fullName>
    </recommendedName>
</protein>
<organism evidence="2 3">
    <name type="scientific">Leucothrix arctica</name>
    <dbReference type="NCBI Taxonomy" id="1481894"/>
    <lineage>
        <taxon>Bacteria</taxon>
        <taxon>Pseudomonadati</taxon>
        <taxon>Pseudomonadota</taxon>
        <taxon>Gammaproteobacteria</taxon>
        <taxon>Thiotrichales</taxon>
        <taxon>Thiotrichaceae</taxon>
        <taxon>Leucothrix</taxon>
    </lineage>
</organism>
<dbReference type="Pfam" id="PF05598">
    <property type="entry name" value="DUF772"/>
    <property type="match status" value="1"/>
</dbReference>
<feature type="domain" description="Transposase InsH N-terminal" evidence="1">
    <location>
        <begin position="7"/>
        <end position="80"/>
    </location>
</feature>
<accession>A0A317CLP0</accession>
<reference evidence="2 3" key="1">
    <citation type="submission" date="2018-05" db="EMBL/GenBank/DDBJ databases">
        <title>Leucothrix arctica sp. nov., isolated from Arctic seawater.</title>
        <authorList>
            <person name="Choi A."/>
            <person name="Baek K."/>
        </authorList>
    </citation>
    <scope>NUCLEOTIDE SEQUENCE [LARGE SCALE GENOMIC DNA]</scope>
    <source>
        <strain evidence="2 3">IMCC9719</strain>
    </source>
</reference>
<comment type="caution">
    <text evidence="2">The sequence shown here is derived from an EMBL/GenBank/DDBJ whole genome shotgun (WGS) entry which is preliminary data.</text>
</comment>
<name>A0A317CLP0_9GAMM</name>
<dbReference type="AlphaFoldDB" id="A0A317CLP0"/>
<proteinExistence type="predicted"/>
<dbReference type="PANTHER" id="PTHR33803">
    <property type="entry name" value="IS1478 TRANSPOSASE"/>
    <property type="match status" value="1"/>
</dbReference>
<gene>
    <name evidence="2" type="ORF">DKT75_00950</name>
</gene>
<evidence type="ECO:0000313" key="3">
    <source>
        <dbReference type="Proteomes" id="UP000245506"/>
    </source>
</evidence>
<dbReference type="EMBL" id="QGKL01000005">
    <property type="protein sequence ID" value="PWQ99436.1"/>
    <property type="molecule type" value="Genomic_DNA"/>
</dbReference>
<dbReference type="Proteomes" id="UP000245506">
    <property type="component" value="Unassembled WGS sequence"/>
</dbReference>
<keyword evidence="3" id="KW-1185">Reference proteome</keyword>
<sequence>MVKIMQLNSNHELYQLSETVDWPYLELEMDKLFHVSDASKCRLMAGLLYLKIMTGLSSNEIASKWLECPYWRYFCGVAPTELSDGLPFAPVVLDIWEREMSGAGNDRLIFAMLKASLVKAAGTGK</sequence>
<evidence type="ECO:0000313" key="2">
    <source>
        <dbReference type="EMBL" id="PWQ99436.1"/>
    </source>
</evidence>
<dbReference type="InterPro" id="IPR008490">
    <property type="entry name" value="Transposase_InsH_N"/>
</dbReference>
<dbReference type="PANTHER" id="PTHR33803:SF3">
    <property type="entry name" value="BLL1974 PROTEIN"/>
    <property type="match status" value="1"/>
</dbReference>